<evidence type="ECO:0000313" key="2">
    <source>
        <dbReference type="EMBL" id="ECJ4379570.1"/>
    </source>
</evidence>
<evidence type="ECO:0000313" key="4">
    <source>
        <dbReference type="EMBL" id="HAB6341119.1"/>
    </source>
</evidence>
<evidence type="ECO:0000313" key="5">
    <source>
        <dbReference type="EMBL" id="QXN83331.1"/>
    </source>
</evidence>
<dbReference type="EMBL" id="CP078142">
    <property type="protein sequence ID" value="QXN83331.1"/>
    <property type="molecule type" value="Genomic_DNA"/>
</dbReference>
<dbReference type="EMBL" id="DAAHJH010000022">
    <property type="protein sequence ID" value="HAB6341119.1"/>
    <property type="molecule type" value="Genomic_DNA"/>
</dbReference>
<accession>A0A2I5HNW2</accession>
<name>A0A2I5HNW2_SALDZ</name>
<reference evidence="2" key="3">
    <citation type="submission" date="2018-05" db="EMBL/GenBank/DDBJ databases">
        <authorList>
            <person name="Ashton P.M."/>
            <person name="Dallman T."/>
            <person name="Nair S."/>
            <person name="De Pinna E."/>
            <person name="Peters T."/>
            <person name="Grant K."/>
        </authorList>
    </citation>
    <scope>NUCLEOTIDE SEQUENCE [LARGE SCALE GENOMIC DNA]</scope>
    <source>
        <strain evidence="2">474878</strain>
    </source>
</reference>
<evidence type="ECO:0000313" key="1">
    <source>
        <dbReference type="EMBL" id="ATW57243.1"/>
    </source>
</evidence>
<evidence type="ECO:0000313" key="6">
    <source>
        <dbReference type="Proteomes" id="UP000230639"/>
    </source>
</evidence>
<dbReference type="Proteomes" id="UP000839781">
    <property type="component" value="Unassembled WGS sequence"/>
</dbReference>
<dbReference type="EMBL" id="CP023345">
    <property type="protein sequence ID" value="ATW57243.1"/>
    <property type="molecule type" value="Genomic_DNA"/>
</dbReference>
<sequence>MKVKANKNIHSATSSHTLKVGLTANSTGYTRSNKIVVVGPSEAEVTGIIALLQHDGFQVCQGKGVKLDADDLLIVTLSTVPLLGWWRHLEYLHMLKRKGKYQMLAIIPTALKEIMLRQSICPIIEGGGTLAQLHNALLAAAETWKKGILPRINRGKSTPDRKLTAGQARAIYKLLEGKYIDSKTQYSQRYLALERLGFSGTAQFSLFTAGIGNVIQRQNFIF</sequence>
<dbReference type="AlphaFoldDB" id="A0A2I5HNW2"/>
<dbReference type="Proteomes" id="UP000230639">
    <property type="component" value="Chromosome"/>
</dbReference>
<organism evidence="1 6">
    <name type="scientific">Salmonella diarizonae</name>
    <dbReference type="NCBI Taxonomy" id="59204"/>
    <lineage>
        <taxon>Bacteria</taxon>
        <taxon>Pseudomonadati</taxon>
        <taxon>Pseudomonadota</taxon>
        <taxon>Gammaproteobacteria</taxon>
        <taxon>Enterobacterales</taxon>
        <taxon>Enterobacteriaceae</taxon>
        <taxon>Salmonella</taxon>
    </lineage>
</organism>
<dbReference type="RefSeq" id="WP_053529158.1">
    <property type="nucleotide sequence ID" value="NZ_CP011288.1"/>
</dbReference>
<gene>
    <name evidence="1" type="ORF">CNQ75_23705</name>
    <name evidence="2" type="ORF">DLB95_20625</name>
    <name evidence="4" type="ORF">GB480_19910</name>
    <name evidence="3" type="ORF">GBX62_17030</name>
    <name evidence="5" type="ORF">JMJ85_21685</name>
</gene>
<protein>
    <submittedName>
        <fullName evidence="1">Uncharacterized protein</fullName>
    </submittedName>
</protein>
<proteinExistence type="predicted"/>
<reference evidence="3" key="2">
    <citation type="journal article" date="2018" name="Genome Biol.">
        <title>SKESA: strategic k-mer extension for scrupulous assemblies.</title>
        <authorList>
            <person name="Souvorov A."/>
            <person name="Agarwala R."/>
            <person name="Lipman D.J."/>
        </authorList>
    </citation>
    <scope>NUCLEOTIDE SEQUENCE</scope>
    <source>
        <strain evidence="3">Salmonella enterica</strain>
    </source>
</reference>
<dbReference type="EMBL" id="AAIYJF010000019">
    <property type="protein sequence ID" value="ECJ4379570.1"/>
    <property type="molecule type" value="Genomic_DNA"/>
</dbReference>
<dbReference type="EMBL" id="DAAGOZ010000023">
    <property type="protein sequence ID" value="HAB3965686.1"/>
    <property type="molecule type" value="Genomic_DNA"/>
</dbReference>
<evidence type="ECO:0000313" key="3">
    <source>
        <dbReference type="EMBL" id="HAB3965686.1"/>
    </source>
</evidence>
<reference evidence="3" key="4">
    <citation type="submission" date="2019-10" db="EMBL/GenBank/DDBJ databases">
        <authorList>
            <consortium name="NCBI Pathogen Detection Project"/>
        </authorList>
    </citation>
    <scope>NUCLEOTIDE SEQUENCE</scope>
    <source>
        <strain evidence="3">Salmonella enterica</strain>
    </source>
</reference>
<reference evidence="1 6" key="1">
    <citation type="submission" date="2017-09" db="EMBL/GenBank/DDBJ databases">
        <title>Complete genome of Salmonella enterica subsp. diarizonae isolated from stool of a patient with bacterial enteropathy.</title>
        <authorList>
            <person name="Zhou J."/>
            <person name="Chen Q."/>
            <person name="Guo L."/>
            <person name="Fan J."/>
        </authorList>
    </citation>
    <scope>NUCLEOTIDE SEQUENCE [LARGE SCALE GENOMIC DNA]</scope>
    <source>
        <strain evidence="1 6">HZS154</strain>
    </source>
</reference>
<reference evidence="5" key="5">
    <citation type="submission" date="2021-07" db="EMBL/GenBank/DDBJ databases">
        <title>Whole-Genome Sequences of non-enterica strains of Salmonella enterica isolated from poultry houses.</title>
        <authorList>
            <person name="Lamas A."/>
            <person name="Regal P."/>
            <person name="Miranda J.M."/>
            <person name="Vazquez B."/>
            <person name="Cepeda A."/>
            <person name="Franco C.M."/>
        </authorList>
    </citation>
    <scope>NUCLEOTIDE SEQUENCE</scope>
    <source>
        <strain evidence="5">LHICA_D1</strain>
    </source>
</reference>